<dbReference type="PROSITE" id="PS51257">
    <property type="entry name" value="PROKAR_LIPOPROTEIN"/>
    <property type="match status" value="1"/>
</dbReference>
<feature type="signal peptide" evidence="2">
    <location>
        <begin position="1"/>
        <end position="21"/>
    </location>
</feature>
<feature type="chain" id="PRO_5003000828" description="Outer membrane protein" evidence="2">
    <location>
        <begin position="22"/>
        <end position="112"/>
    </location>
</feature>
<dbReference type="AlphaFoldDB" id="C9QFD8"/>
<dbReference type="eggNOG" id="ENOG5032G8R">
    <property type="taxonomic scope" value="Bacteria"/>
</dbReference>
<dbReference type="RefSeq" id="WP_004412969.1">
    <property type="nucleotide sequence ID" value="NZ_ACZV01000004.1"/>
</dbReference>
<protein>
    <recommendedName>
        <fullName evidence="7">Outer membrane protein</fullName>
    </recommendedName>
</protein>
<dbReference type="PATRIC" id="fig|675816.5.peg.579"/>
<dbReference type="OrthoDB" id="5906280at2"/>
<proteinExistence type="predicted"/>
<comment type="caution">
    <text evidence="4">The sequence shown here is derived from an EMBL/GenBank/DDBJ whole genome shotgun (WGS) entry which is preliminary data.</text>
</comment>
<reference evidence="3 6" key="1">
    <citation type="submission" date="2009-10" db="EMBL/GenBank/DDBJ databases">
        <authorList>
            <consortium name="Los Alamos National Laboratory (LANL)"/>
            <consortium name="National Microbial Pathogen Data Resource (NMPDR)"/>
            <person name="Munk A.C."/>
            <person name="Chertkov O."/>
            <person name="Tapia R."/>
            <person name="Green L."/>
            <person name="Rogers Y."/>
            <person name="Detter J.C."/>
            <person name="Bruce D."/>
            <person name="Brettin T.S."/>
            <person name="Colwell R.R."/>
            <person name="Huq A."/>
            <person name="Grim C.J."/>
            <person name="Hasan N.A."/>
            <person name="Bartels D."/>
            <person name="Vonstein V."/>
        </authorList>
    </citation>
    <scope>NUCLEOTIDE SEQUENCE [LARGE SCALE GENOMIC DNA]</scope>
    <source>
        <strain evidence="3 6">CIP 102891</strain>
    </source>
</reference>
<evidence type="ECO:0000313" key="5">
    <source>
        <dbReference type="Proteomes" id="UP000002817"/>
    </source>
</evidence>
<keyword evidence="6" id="KW-1185">Reference proteome</keyword>
<evidence type="ECO:0000313" key="6">
    <source>
        <dbReference type="Proteomes" id="UP000003515"/>
    </source>
</evidence>
<keyword evidence="2" id="KW-0732">Signal</keyword>
<evidence type="ECO:0000256" key="2">
    <source>
        <dbReference type="SAM" id="SignalP"/>
    </source>
</evidence>
<feature type="region of interest" description="Disordered" evidence="1">
    <location>
        <begin position="36"/>
        <end position="55"/>
    </location>
</feature>
<reference evidence="4 5" key="3">
    <citation type="journal article" date="2012" name="Int. J. Syst. Evol. Microbiol.">
        <title>Vibrio caribbeanicus sp. nov., isolated from the marine sponge Scleritoderma cyanea.</title>
        <authorList>
            <person name="Hoffmann M."/>
            <person name="Monday S.R."/>
            <person name="Allard M.W."/>
            <person name="Strain E.A."/>
            <person name="Whittaker P."/>
            <person name="Naum M."/>
            <person name="McCarthy P.J."/>
            <person name="Lopez J.V."/>
            <person name="Fischer M."/>
            <person name="Brown E.W."/>
        </authorList>
    </citation>
    <scope>NUCLEOTIDE SEQUENCE [LARGE SCALE GENOMIC DNA]</scope>
    <source>
        <strain evidence="4">CIP 102891</strain>
        <strain evidence="5">CIP 102891 / ATCC 33934</strain>
    </source>
</reference>
<feature type="compositionally biased region" description="Low complexity" evidence="1">
    <location>
        <begin position="36"/>
        <end position="51"/>
    </location>
</feature>
<dbReference type="EMBL" id="AFWH01000010">
    <property type="protein sequence ID" value="EGU52962.1"/>
    <property type="molecule type" value="Genomic_DNA"/>
</dbReference>
<evidence type="ECO:0000256" key="1">
    <source>
        <dbReference type="SAM" id="MobiDB-lite"/>
    </source>
</evidence>
<accession>C9QFD8</accession>
<dbReference type="Proteomes" id="UP000003515">
    <property type="component" value="Unassembled WGS sequence"/>
</dbReference>
<gene>
    <name evidence="3" type="ORF">VIA_002068</name>
    <name evidence="4" type="ORF">VIOR3934_05074</name>
</gene>
<reference evidence="4" key="2">
    <citation type="submission" date="2011-08" db="EMBL/GenBank/DDBJ databases">
        <authorList>
            <person name="Hoffman M."/>
            <person name="Strain E.A."/>
            <person name="Brown E."/>
            <person name="Allard M.W."/>
        </authorList>
    </citation>
    <scope>NUCLEOTIDE SEQUENCE</scope>
    <source>
        <strain evidence="4">CIP 102891</strain>
    </source>
</reference>
<dbReference type="Proteomes" id="UP000002817">
    <property type="component" value="Unassembled WGS sequence"/>
</dbReference>
<organism evidence="4 5">
    <name type="scientific">Vibrio orientalis CIP 102891 = ATCC 33934</name>
    <dbReference type="NCBI Taxonomy" id="675816"/>
    <lineage>
        <taxon>Bacteria</taxon>
        <taxon>Pseudomonadati</taxon>
        <taxon>Pseudomonadota</taxon>
        <taxon>Gammaproteobacteria</taxon>
        <taxon>Vibrionales</taxon>
        <taxon>Vibrionaceae</taxon>
        <taxon>Vibrio</taxon>
        <taxon>Vibrio oreintalis group</taxon>
    </lineage>
</organism>
<dbReference type="STRING" id="675816.VIA_002068"/>
<sequence length="112" mass="12082">MLNRYTVPSALLILLSCSVSAAGLSLDDLEGKPGLSDSLSTSYTQQTTPQQHQFNGSDCDGIARQAFVDKGLNSGQRTTDCHVIDYGTSKAESYFHSSPDGSYSTGFTWTFE</sequence>
<name>C9QFD8_VIBOR</name>
<evidence type="ECO:0000313" key="3">
    <source>
        <dbReference type="EMBL" id="EEX94906.1"/>
    </source>
</evidence>
<dbReference type="EMBL" id="ACZV01000004">
    <property type="protein sequence ID" value="EEX94906.1"/>
    <property type="molecule type" value="Genomic_DNA"/>
</dbReference>
<evidence type="ECO:0000313" key="4">
    <source>
        <dbReference type="EMBL" id="EGU52962.1"/>
    </source>
</evidence>
<evidence type="ECO:0008006" key="7">
    <source>
        <dbReference type="Google" id="ProtNLM"/>
    </source>
</evidence>